<dbReference type="Pfam" id="PF04166">
    <property type="entry name" value="PdxA"/>
    <property type="match status" value="1"/>
</dbReference>
<dbReference type="GO" id="GO:0046872">
    <property type="term" value="F:metal ion binding"/>
    <property type="evidence" value="ECO:0007669"/>
    <property type="project" value="UniProtKB-KW"/>
</dbReference>
<protein>
    <submittedName>
        <fullName evidence="4">4-hydroxythreonine-4-phosphate dehydrogenase</fullName>
    </submittedName>
</protein>
<dbReference type="RefSeq" id="WP_090658637.1">
    <property type="nucleotide sequence ID" value="NZ_FOXQ01000006.1"/>
</dbReference>
<evidence type="ECO:0000313" key="5">
    <source>
        <dbReference type="Proteomes" id="UP000199031"/>
    </source>
</evidence>
<accession>A0A1I5WJR0</accession>
<keyword evidence="5" id="KW-1185">Reference proteome</keyword>
<organism evidence="4 5">
    <name type="scientific">Parafilimonas terrae</name>
    <dbReference type="NCBI Taxonomy" id="1465490"/>
    <lineage>
        <taxon>Bacteria</taxon>
        <taxon>Pseudomonadati</taxon>
        <taxon>Bacteroidota</taxon>
        <taxon>Chitinophagia</taxon>
        <taxon>Chitinophagales</taxon>
        <taxon>Chitinophagaceae</taxon>
        <taxon>Parafilimonas</taxon>
    </lineage>
</organism>
<keyword evidence="1" id="KW-0479">Metal-binding</keyword>
<dbReference type="Gene3D" id="3.40.718.10">
    <property type="entry name" value="Isopropylmalate Dehydrogenase"/>
    <property type="match status" value="1"/>
</dbReference>
<dbReference type="OrthoDB" id="9801783at2"/>
<evidence type="ECO:0000256" key="1">
    <source>
        <dbReference type="ARBA" id="ARBA00022723"/>
    </source>
</evidence>
<dbReference type="PANTHER" id="PTHR30004">
    <property type="entry name" value="4-HYDROXYTHREONINE-4-PHOSPHATE DEHYDROGENASE"/>
    <property type="match status" value="1"/>
</dbReference>
<name>A0A1I5WJR0_9BACT</name>
<dbReference type="PANTHER" id="PTHR30004:SF6">
    <property type="entry name" value="D-THREONATE 4-PHOSPHATE DEHYDROGENASE"/>
    <property type="match status" value="1"/>
</dbReference>
<evidence type="ECO:0000256" key="2">
    <source>
        <dbReference type="ARBA" id="ARBA00023002"/>
    </source>
</evidence>
<gene>
    <name evidence="4" type="ORF">SAMN05444277_106237</name>
</gene>
<sequence>MNAEQQKPLIGFTSGDINGIGIELIIKTLSDNRILDQCTPVVFASNKCINFYRKSMPEINFSYQSVKDFSRINHKQLNIFNCWDEEVPISAGQLNETGGRYARTSLQHAVNALKDGLIQGLVTAPLHKKNIQSADFNFTGHTPYLKHAFGLNDVVMLMVASNLRVALVTEHVPVKDIAAHISKESIISKLVIINESLKRDFGIEKPKIAVLGLNPHAGDEGLVGNEEQTIIKPSVKEVKDKGILAFGPFSADAFFARAQYQQFDAVLAMYHDQGLIPFKSLAIGEGVNYTAGMPAIRTSPDHGTAFDIAGKGQADASSFLAAIFECIDIIKRRADYDESRSNPLRKMSNVIIANAADEAIEVNEDESES</sequence>
<proteinExistence type="predicted"/>
<dbReference type="NCBIfam" id="TIGR00557">
    <property type="entry name" value="pdxA"/>
    <property type="match status" value="1"/>
</dbReference>
<keyword evidence="3" id="KW-0520">NAD</keyword>
<dbReference type="SUPFAM" id="SSF53659">
    <property type="entry name" value="Isocitrate/Isopropylmalate dehydrogenase-like"/>
    <property type="match status" value="1"/>
</dbReference>
<dbReference type="EMBL" id="FOXQ01000006">
    <property type="protein sequence ID" value="SFQ19939.1"/>
    <property type="molecule type" value="Genomic_DNA"/>
</dbReference>
<evidence type="ECO:0000313" key="4">
    <source>
        <dbReference type="EMBL" id="SFQ19939.1"/>
    </source>
</evidence>
<dbReference type="InterPro" id="IPR005255">
    <property type="entry name" value="PdxA_fam"/>
</dbReference>
<reference evidence="4 5" key="1">
    <citation type="submission" date="2016-10" db="EMBL/GenBank/DDBJ databases">
        <authorList>
            <person name="de Groot N.N."/>
        </authorList>
    </citation>
    <scope>NUCLEOTIDE SEQUENCE [LARGE SCALE GENOMIC DNA]</scope>
    <source>
        <strain evidence="4 5">DSM 28286</strain>
    </source>
</reference>
<dbReference type="AlphaFoldDB" id="A0A1I5WJR0"/>
<dbReference type="GO" id="GO:0051287">
    <property type="term" value="F:NAD binding"/>
    <property type="evidence" value="ECO:0007669"/>
    <property type="project" value="InterPro"/>
</dbReference>
<dbReference type="Proteomes" id="UP000199031">
    <property type="component" value="Unassembled WGS sequence"/>
</dbReference>
<keyword evidence="2" id="KW-0560">Oxidoreductase</keyword>
<dbReference type="GO" id="GO:0016491">
    <property type="term" value="F:oxidoreductase activity"/>
    <property type="evidence" value="ECO:0007669"/>
    <property type="project" value="UniProtKB-KW"/>
</dbReference>
<evidence type="ECO:0000256" key="3">
    <source>
        <dbReference type="ARBA" id="ARBA00023027"/>
    </source>
</evidence>
<dbReference type="STRING" id="1465490.SAMN05444277_106237"/>